<evidence type="ECO:0000313" key="2">
    <source>
        <dbReference type="Proteomes" id="UP000887013"/>
    </source>
</evidence>
<keyword evidence="2" id="KW-1185">Reference proteome</keyword>
<name>A0A8X6IL98_NEPPI</name>
<organism evidence="1 2">
    <name type="scientific">Nephila pilipes</name>
    <name type="common">Giant wood spider</name>
    <name type="synonym">Nephila maculata</name>
    <dbReference type="NCBI Taxonomy" id="299642"/>
    <lineage>
        <taxon>Eukaryota</taxon>
        <taxon>Metazoa</taxon>
        <taxon>Ecdysozoa</taxon>
        <taxon>Arthropoda</taxon>
        <taxon>Chelicerata</taxon>
        <taxon>Arachnida</taxon>
        <taxon>Araneae</taxon>
        <taxon>Araneomorphae</taxon>
        <taxon>Entelegynae</taxon>
        <taxon>Araneoidea</taxon>
        <taxon>Nephilidae</taxon>
        <taxon>Nephila</taxon>
    </lineage>
</organism>
<reference evidence="1" key="1">
    <citation type="submission" date="2020-08" db="EMBL/GenBank/DDBJ databases">
        <title>Multicomponent nature underlies the extraordinary mechanical properties of spider dragline silk.</title>
        <authorList>
            <person name="Kono N."/>
            <person name="Nakamura H."/>
            <person name="Mori M."/>
            <person name="Yoshida Y."/>
            <person name="Ohtoshi R."/>
            <person name="Malay A.D."/>
            <person name="Moran D.A.P."/>
            <person name="Tomita M."/>
            <person name="Numata K."/>
            <person name="Arakawa K."/>
        </authorList>
    </citation>
    <scope>NUCLEOTIDE SEQUENCE</scope>
</reference>
<protein>
    <submittedName>
        <fullName evidence="1">Uncharacterized protein</fullName>
    </submittedName>
</protein>
<dbReference type="OrthoDB" id="6432572at2759"/>
<dbReference type="Proteomes" id="UP000887013">
    <property type="component" value="Unassembled WGS sequence"/>
</dbReference>
<evidence type="ECO:0000313" key="1">
    <source>
        <dbReference type="EMBL" id="GFS50404.1"/>
    </source>
</evidence>
<dbReference type="AlphaFoldDB" id="A0A8X6IL98"/>
<comment type="caution">
    <text evidence="1">The sequence shown here is derived from an EMBL/GenBank/DDBJ whole genome shotgun (WGS) entry which is preliminary data.</text>
</comment>
<dbReference type="EMBL" id="BMAW01091553">
    <property type="protein sequence ID" value="GFS50404.1"/>
    <property type="molecule type" value="Genomic_DNA"/>
</dbReference>
<proteinExistence type="predicted"/>
<gene>
    <name evidence="1" type="primary">AVEN_204542_1</name>
    <name evidence="1" type="ORF">NPIL_283491</name>
</gene>
<accession>A0A8X6IL98</accession>
<sequence>MRTTYADGIGCFKKHDVCTKGKVAQGHMFHRKTLKEFATRMNHRNRRMKAQLKQEDYDKRMNYVTFVLESMEDETMADHLIFSDESSSHISGKVSWFNSGIWGTEKPSTVIEHERDSAKVNVFLRDLIA</sequence>